<sequence>RLLEDFQKTSRKSSDGVFFQIKWSPSLSLCIKSFKLVVHGGWCIDGNGNIVNT</sequence>
<dbReference type="AlphaFoldDB" id="A0A8D9DFH2"/>
<proteinExistence type="predicted"/>
<dbReference type="Proteomes" id="UP000694005">
    <property type="component" value="Chromosome A05"/>
</dbReference>
<feature type="non-terminal residue" evidence="1">
    <location>
        <position position="53"/>
    </location>
</feature>
<reference evidence="1 2" key="1">
    <citation type="submission" date="2021-07" db="EMBL/GenBank/DDBJ databases">
        <authorList>
            <consortium name="Genoscope - CEA"/>
            <person name="William W."/>
        </authorList>
    </citation>
    <scope>NUCLEOTIDE SEQUENCE [LARGE SCALE GENOMIC DNA]</scope>
</reference>
<evidence type="ECO:0000313" key="1">
    <source>
        <dbReference type="EMBL" id="CAG7876350.1"/>
    </source>
</evidence>
<organism evidence="1 2">
    <name type="scientific">Brassica campestris</name>
    <name type="common">Field mustard</name>
    <dbReference type="NCBI Taxonomy" id="3711"/>
    <lineage>
        <taxon>Eukaryota</taxon>
        <taxon>Viridiplantae</taxon>
        <taxon>Streptophyta</taxon>
        <taxon>Embryophyta</taxon>
        <taxon>Tracheophyta</taxon>
        <taxon>Spermatophyta</taxon>
        <taxon>Magnoliopsida</taxon>
        <taxon>eudicotyledons</taxon>
        <taxon>Gunneridae</taxon>
        <taxon>Pentapetalae</taxon>
        <taxon>rosids</taxon>
        <taxon>malvids</taxon>
        <taxon>Brassicales</taxon>
        <taxon>Brassicaceae</taxon>
        <taxon>Brassiceae</taxon>
        <taxon>Brassica</taxon>
    </lineage>
</organism>
<protein>
    <submittedName>
        <fullName evidence="1">Uncharacterized protein</fullName>
    </submittedName>
</protein>
<dbReference type="EMBL" id="LS974621">
    <property type="protein sequence ID" value="CAG7876350.1"/>
    <property type="molecule type" value="Genomic_DNA"/>
</dbReference>
<accession>A0A8D9DFH2</accession>
<evidence type="ECO:0000313" key="2">
    <source>
        <dbReference type="Proteomes" id="UP000694005"/>
    </source>
</evidence>
<gene>
    <name evidence="1" type="ORF">BRAPAZ1V2_A05P28710.2</name>
</gene>
<dbReference type="Gramene" id="A05p28710.2_BraZ1">
    <property type="protein sequence ID" value="A05p28710.2_BraZ1.CDS"/>
    <property type="gene ID" value="A05g28710.2_BraZ1"/>
</dbReference>
<name>A0A8D9DFH2_BRACM</name>